<feature type="transmembrane region" description="Helical" evidence="8">
    <location>
        <begin position="580"/>
        <end position="599"/>
    </location>
</feature>
<feature type="domain" description="Major facilitator superfamily (MFS) profile" evidence="9">
    <location>
        <begin position="153"/>
        <end position="602"/>
    </location>
</feature>
<evidence type="ECO:0000256" key="3">
    <source>
        <dbReference type="ARBA" id="ARBA00022448"/>
    </source>
</evidence>
<evidence type="ECO:0000313" key="10">
    <source>
        <dbReference type="EMBL" id="KAF9893193.1"/>
    </source>
</evidence>
<dbReference type="Gene3D" id="1.20.1250.20">
    <property type="entry name" value="MFS general substrate transporter like domains"/>
    <property type="match status" value="1"/>
</dbReference>
<evidence type="ECO:0000256" key="2">
    <source>
        <dbReference type="ARBA" id="ARBA00008335"/>
    </source>
</evidence>
<evidence type="ECO:0000256" key="7">
    <source>
        <dbReference type="SAM" id="MobiDB-lite"/>
    </source>
</evidence>
<evidence type="ECO:0000256" key="6">
    <source>
        <dbReference type="ARBA" id="ARBA00023136"/>
    </source>
</evidence>
<evidence type="ECO:0000256" key="8">
    <source>
        <dbReference type="SAM" id="Phobius"/>
    </source>
</evidence>
<feature type="transmembrane region" description="Helical" evidence="8">
    <location>
        <begin position="149"/>
        <end position="168"/>
    </location>
</feature>
<keyword evidence="4 8" id="KW-0812">Transmembrane</keyword>
<feature type="transmembrane region" description="Helical" evidence="8">
    <location>
        <begin position="188"/>
        <end position="210"/>
    </location>
</feature>
<dbReference type="FunFam" id="1.20.1250.20:FF:000171">
    <property type="entry name" value="MFS general substrate transporter"/>
    <property type="match status" value="1"/>
</dbReference>
<dbReference type="SUPFAM" id="SSF103473">
    <property type="entry name" value="MFS general substrate transporter"/>
    <property type="match status" value="1"/>
</dbReference>
<dbReference type="Pfam" id="PF00083">
    <property type="entry name" value="Sugar_tr"/>
    <property type="match status" value="1"/>
</dbReference>
<feature type="transmembrane region" description="Helical" evidence="8">
    <location>
        <begin position="274"/>
        <end position="299"/>
    </location>
</feature>
<protein>
    <recommendedName>
        <fullName evidence="9">Major facilitator superfamily (MFS) profile domain-containing protein</fullName>
    </recommendedName>
</protein>
<evidence type="ECO:0000256" key="4">
    <source>
        <dbReference type="ARBA" id="ARBA00022692"/>
    </source>
</evidence>
<gene>
    <name evidence="10" type="ORF">FE257_011616</name>
</gene>
<reference evidence="10" key="1">
    <citation type="journal article" date="2019" name="Beilstein J. Org. Chem.">
        <title>Nanangenines: drimane sesquiterpenoids as the dominant metabolite cohort of a novel Australian fungus, Aspergillus nanangensis.</title>
        <authorList>
            <person name="Lacey H.J."/>
            <person name="Gilchrist C.L.M."/>
            <person name="Crombie A."/>
            <person name="Kalaitzis J.A."/>
            <person name="Vuong D."/>
            <person name="Rutledge P.J."/>
            <person name="Turner P."/>
            <person name="Pitt J.I."/>
            <person name="Lacey E."/>
            <person name="Chooi Y.H."/>
            <person name="Piggott A.M."/>
        </authorList>
    </citation>
    <scope>NUCLEOTIDE SEQUENCE</scope>
    <source>
        <strain evidence="10">MST-FP2251</strain>
    </source>
</reference>
<dbReference type="Proteomes" id="UP001194746">
    <property type="component" value="Unassembled WGS sequence"/>
</dbReference>
<proteinExistence type="inferred from homology"/>
<keyword evidence="5 8" id="KW-1133">Transmembrane helix</keyword>
<organism evidence="10 11">
    <name type="scientific">Aspergillus nanangensis</name>
    <dbReference type="NCBI Taxonomy" id="2582783"/>
    <lineage>
        <taxon>Eukaryota</taxon>
        <taxon>Fungi</taxon>
        <taxon>Dikarya</taxon>
        <taxon>Ascomycota</taxon>
        <taxon>Pezizomycotina</taxon>
        <taxon>Eurotiomycetes</taxon>
        <taxon>Eurotiomycetidae</taxon>
        <taxon>Eurotiales</taxon>
        <taxon>Aspergillaceae</taxon>
        <taxon>Aspergillus</taxon>
        <taxon>Aspergillus subgen. Circumdati</taxon>
    </lineage>
</organism>
<feature type="region of interest" description="Disordered" evidence="7">
    <location>
        <begin position="26"/>
        <end position="49"/>
    </location>
</feature>
<feature type="transmembrane region" description="Helical" evidence="8">
    <location>
        <begin position="320"/>
        <end position="343"/>
    </location>
</feature>
<dbReference type="AlphaFoldDB" id="A0AAD4CWQ6"/>
<evidence type="ECO:0000259" key="9">
    <source>
        <dbReference type="PROSITE" id="PS50850"/>
    </source>
</evidence>
<dbReference type="GO" id="GO:0016020">
    <property type="term" value="C:membrane"/>
    <property type="evidence" value="ECO:0007669"/>
    <property type="project" value="UniProtKB-SubCell"/>
</dbReference>
<evidence type="ECO:0000256" key="1">
    <source>
        <dbReference type="ARBA" id="ARBA00004141"/>
    </source>
</evidence>
<dbReference type="InterPro" id="IPR005828">
    <property type="entry name" value="MFS_sugar_transport-like"/>
</dbReference>
<evidence type="ECO:0000313" key="11">
    <source>
        <dbReference type="Proteomes" id="UP001194746"/>
    </source>
</evidence>
<comment type="subcellular location">
    <subcellularLocation>
        <location evidence="1">Membrane</location>
        <topology evidence="1">Multi-pass membrane protein</topology>
    </subcellularLocation>
</comment>
<dbReference type="GO" id="GO:0022857">
    <property type="term" value="F:transmembrane transporter activity"/>
    <property type="evidence" value="ECO:0007669"/>
    <property type="project" value="InterPro"/>
</dbReference>
<feature type="transmembrane region" description="Helical" evidence="8">
    <location>
        <begin position="422"/>
        <end position="443"/>
    </location>
</feature>
<sequence>MGNVNWKDLFANRDRRQYPELVIPLANAPAPDPYAEKKPVSDEEDESNFSLDRASCQEKGTALVPSYITTATLTLEALRAEVENDIATSGHDTVYDRTLPDVSLPNADRSTRVRVRVTDLETDSPDIPPPKRKAKVINRAIQDIGMGRYQYELFVLCGFGWVADNLWLQGVALTLTPLSMEFGVSETHSRFATCALFVGLIVGASFWGIASDAIGRRPAFNMTLFLCGAFGLAAGGGSSWVGVCALYACLGLGVGGNLPVDAAVFLECLPPNSASILTGLATWWSIGTLIASMLAWAYIPNFSCESYENCTKANNWGWRYFVLTLGAITFAMFLCRFLLFTLYESPKFLVSRGRQDEAVAAVHGIARRNKTNTWLTEDVLNEIGGHAEENSKQGLSTVDIFKRSFERFSYQQVAPLFATKRLAISTILIWFCWTTIGMGYTLFNAFLPQYLSANSTTYETYRNYAITAVCGIPGPLVAWYTVELPYVGRKGTMAFSTLVTGVLLFCFTASKDPNIQLLCSALESFFQMAMYGVLYAYTPEVFPAPNRGTGTGIASCLNRIAGLMAPIIGVYASTNPVAPIYASGALILASFVAMVLLPIETRGKQALYSARPVIQEFGFQMLQQQ</sequence>
<comment type="caution">
    <text evidence="10">The sequence shown here is derived from an EMBL/GenBank/DDBJ whole genome shotgun (WGS) entry which is preliminary data.</text>
</comment>
<feature type="transmembrane region" description="Helical" evidence="8">
    <location>
        <begin position="222"/>
        <end position="254"/>
    </location>
</feature>
<feature type="transmembrane region" description="Helical" evidence="8">
    <location>
        <begin position="517"/>
        <end position="537"/>
    </location>
</feature>
<dbReference type="EMBL" id="VCAU01000008">
    <property type="protein sequence ID" value="KAF9893193.1"/>
    <property type="molecule type" value="Genomic_DNA"/>
</dbReference>
<dbReference type="InterPro" id="IPR020846">
    <property type="entry name" value="MFS_dom"/>
</dbReference>
<evidence type="ECO:0000256" key="5">
    <source>
        <dbReference type="ARBA" id="ARBA00022989"/>
    </source>
</evidence>
<comment type="similarity">
    <text evidence="2">Belongs to the major facilitator superfamily.</text>
</comment>
<accession>A0AAD4CWQ6</accession>
<keyword evidence="11" id="KW-1185">Reference proteome</keyword>
<reference evidence="10" key="2">
    <citation type="submission" date="2020-02" db="EMBL/GenBank/DDBJ databases">
        <authorList>
            <person name="Gilchrist C.L.M."/>
            <person name="Chooi Y.-H."/>
        </authorList>
    </citation>
    <scope>NUCLEOTIDE SEQUENCE</scope>
    <source>
        <strain evidence="10">MST-FP2251</strain>
    </source>
</reference>
<feature type="transmembrane region" description="Helical" evidence="8">
    <location>
        <begin position="493"/>
        <end position="510"/>
    </location>
</feature>
<name>A0AAD4CWQ6_ASPNN</name>
<dbReference type="InterPro" id="IPR036259">
    <property type="entry name" value="MFS_trans_sf"/>
</dbReference>
<dbReference type="PANTHER" id="PTHR23511">
    <property type="entry name" value="SYNAPTIC VESICLE GLYCOPROTEIN 2"/>
    <property type="match status" value="1"/>
</dbReference>
<feature type="transmembrane region" description="Helical" evidence="8">
    <location>
        <begin position="464"/>
        <end position="481"/>
    </location>
</feature>
<dbReference type="CDD" id="cd17316">
    <property type="entry name" value="MFS_SV2_like"/>
    <property type="match status" value="1"/>
</dbReference>
<dbReference type="PANTHER" id="PTHR23511:SF5">
    <property type="entry name" value="MAJOR FACILITATOR-TYPE TRANSPORTER HXNZ-RELATED"/>
    <property type="match status" value="1"/>
</dbReference>
<keyword evidence="6 8" id="KW-0472">Membrane</keyword>
<keyword evidence="3" id="KW-0813">Transport</keyword>
<dbReference type="PROSITE" id="PS50850">
    <property type="entry name" value="MFS"/>
    <property type="match status" value="1"/>
</dbReference>